<keyword evidence="10" id="KW-0560">Oxidoreductase</keyword>
<reference evidence="14" key="1">
    <citation type="submission" date="2022-01" db="UniProtKB">
        <authorList>
            <consortium name="EnsemblMetazoa"/>
        </authorList>
    </citation>
    <scope>IDENTIFICATION</scope>
</reference>
<dbReference type="KEGG" id="clec:106672626"/>
<protein>
    <recommendedName>
        <fullName evidence="7">pyridoxal 5'-phosphate synthase</fullName>
        <ecNumber evidence="7">1.4.3.5</ecNumber>
    </recommendedName>
</protein>
<dbReference type="PROSITE" id="PS01064">
    <property type="entry name" value="PYRIDOX_OXIDASE"/>
    <property type="match status" value="1"/>
</dbReference>
<dbReference type="OMA" id="AYFRTRP"/>
<comment type="cofactor">
    <cofactor evidence="1">
        <name>FMN</name>
        <dbReference type="ChEBI" id="CHEBI:58210"/>
    </cofactor>
</comment>
<dbReference type="PANTHER" id="PTHR10851">
    <property type="entry name" value="PYRIDOXINE-5-PHOSPHATE OXIDASE"/>
    <property type="match status" value="1"/>
</dbReference>
<dbReference type="HAMAP" id="MF_01629">
    <property type="entry name" value="PdxH"/>
    <property type="match status" value="1"/>
</dbReference>
<dbReference type="Pfam" id="PF01243">
    <property type="entry name" value="PNPOx_N"/>
    <property type="match status" value="1"/>
</dbReference>
<comment type="pathway">
    <text evidence="3">Cofactor metabolism; pyridoxal 5'-phosphate salvage; pyridoxal 5'-phosphate from pyridoxamine 5'-phosphate: step 1/1.</text>
</comment>
<dbReference type="GeneID" id="106672626"/>
<evidence type="ECO:0000259" key="13">
    <source>
        <dbReference type="Pfam" id="PF10590"/>
    </source>
</evidence>
<evidence type="ECO:0000256" key="9">
    <source>
        <dbReference type="ARBA" id="ARBA00022643"/>
    </source>
</evidence>
<dbReference type="Pfam" id="PF10590">
    <property type="entry name" value="PNP_phzG_C"/>
    <property type="match status" value="1"/>
</dbReference>
<keyword evidence="8" id="KW-0285">Flavoprotein</keyword>
<dbReference type="AlphaFoldDB" id="A0A8I6S902"/>
<accession>A0A8I6S902</accession>
<evidence type="ECO:0000256" key="10">
    <source>
        <dbReference type="ARBA" id="ARBA00023002"/>
    </source>
</evidence>
<keyword evidence="15" id="KW-1185">Reference proteome</keyword>
<name>A0A8I6S902_CIMLE</name>
<evidence type="ECO:0000256" key="7">
    <source>
        <dbReference type="ARBA" id="ARBA00012801"/>
    </source>
</evidence>
<evidence type="ECO:0000256" key="5">
    <source>
        <dbReference type="ARBA" id="ARBA00007301"/>
    </source>
</evidence>
<evidence type="ECO:0000256" key="1">
    <source>
        <dbReference type="ARBA" id="ARBA00001917"/>
    </source>
</evidence>
<dbReference type="SUPFAM" id="SSF50475">
    <property type="entry name" value="FMN-binding split barrel"/>
    <property type="match status" value="1"/>
</dbReference>
<keyword evidence="9" id="KW-0288">FMN</keyword>
<dbReference type="GO" id="GO:0010181">
    <property type="term" value="F:FMN binding"/>
    <property type="evidence" value="ECO:0007669"/>
    <property type="project" value="InterPro"/>
</dbReference>
<evidence type="ECO:0000256" key="2">
    <source>
        <dbReference type="ARBA" id="ARBA00003691"/>
    </source>
</evidence>
<evidence type="ECO:0000256" key="3">
    <source>
        <dbReference type="ARBA" id="ARBA00004738"/>
    </source>
</evidence>
<evidence type="ECO:0000256" key="4">
    <source>
        <dbReference type="ARBA" id="ARBA00005037"/>
    </source>
</evidence>
<evidence type="ECO:0000259" key="12">
    <source>
        <dbReference type="Pfam" id="PF01243"/>
    </source>
</evidence>
<dbReference type="EnsemblMetazoa" id="XM_014404189.2">
    <property type="protein sequence ID" value="XP_014259675.1"/>
    <property type="gene ID" value="LOC106672626"/>
</dbReference>
<sequence length="219" mass="25392">MSNYQNIGGLRHKYNESHTAFTESHLVSDDPIKQFDHWFQEAKNCSKILEPNAMCLATCNKLGRPSCRFVLLKGYGEEGFTFYTNGESRKGQDMEENSYVSIAFYWEHLSRQIRIEGQVSKLPEEESLKYFKSRPISSQISAAASQQSSVIESREVLVEKATELQEKFGDNVEKPKHWGGYLINPDKIEFWQGQSNRLHDRIIFERKEGSAWVRYRLAP</sequence>
<dbReference type="NCBIfam" id="TIGR00558">
    <property type="entry name" value="pdxH"/>
    <property type="match status" value="1"/>
</dbReference>
<comment type="subunit">
    <text evidence="6">Homodimer.</text>
</comment>
<dbReference type="UniPathway" id="UPA01068">
    <property type="reaction ID" value="UER00304"/>
</dbReference>
<dbReference type="InterPro" id="IPR011576">
    <property type="entry name" value="Pyridox_Oxase_N"/>
</dbReference>
<organism evidence="14 15">
    <name type="scientific">Cimex lectularius</name>
    <name type="common">Bed bug</name>
    <name type="synonym">Acanthia lectularia</name>
    <dbReference type="NCBI Taxonomy" id="79782"/>
    <lineage>
        <taxon>Eukaryota</taxon>
        <taxon>Metazoa</taxon>
        <taxon>Ecdysozoa</taxon>
        <taxon>Arthropoda</taxon>
        <taxon>Hexapoda</taxon>
        <taxon>Insecta</taxon>
        <taxon>Pterygota</taxon>
        <taxon>Neoptera</taxon>
        <taxon>Paraneoptera</taxon>
        <taxon>Hemiptera</taxon>
        <taxon>Heteroptera</taxon>
        <taxon>Panheteroptera</taxon>
        <taxon>Cimicomorpha</taxon>
        <taxon>Cimicidae</taxon>
        <taxon>Cimex</taxon>
    </lineage>
</organism>
<feature type="domain" description="Pyridoxamine 5'-phosphate oxidase N-terminal" evidence="12">
    <location>
        <begin position="48"/>
        <end position="166"/>
    </location>
</feature>
<dbReference type="FunFam" id="2.30.110.10:FF:000005">
    <property type="entry name" value="NAD(P)H-hydrate epimerase"/>
    <property type="match status" value="1"/>
</dbReference>
<comment type="function">
    <text evidence="2">Catalyzes the oxidation of either pyridoxine 5'-phosphate (PNP) or pyridoxamine 5'-phosphate (PMP) into pyridoxal 5'-phosphate (PLP).</text>
</comment>
<comment type="similarity">
    <text evidence="5">Belongs to the pyridoxamine 5'-phosphate oxidase family.</text>
</comment>
<dbReference type="PANTHER" id="PTHR10851:SF0">
    <property type="entry name" value="PYRIDOXINE-5'-PHOSPHATE OXIDASE"/>
    <property type="match status" value="1"/>
</dbReference>
<dbReference type="InterPro" id="IPR000659">
    <property type="entry name" value="Pyridox_Oxase"/>
</dbReference>
<dbReference type="Proteomes" id="UP000494040">
    <property type="component" value="Unassembled WGS sequence"/>
</dbReference>
<evidence type="ECO:0000256" key="6">
    <source>
        <dbReference type="ARBA" id="ARBA00011738"/>
    </source>
</evidence>
<dbReference type="PIRSF" id="PIRSF000190">
    <property type="entry name" value="Pyd_amn-ph_oxd"/>
    <property type="match status" value="1"/>
</dbReference>
<evidence type="ECO:0000313" key="14">
    <source>
        <dbReference type="EnsemblMetazoa" id="XP_014259675.1"/>
    </source>
</evidence>
<dbReference type="Gene3D" id="2.30.110.10">
    <property type="entry name" value="Electron Transport, Fmn-binding Protein, Chain A"/>
    <property type="match status" value="1"/>
</dbReference>
<evidence type="ECO:0000313" key="15">
    <source>
        <dbReference type="Proteomes" id="UP000494040"/>
    </source>
</evidence>
<dbReference type="InterPro" id="IPR019576">
    <property type="entry name" value="Pyridoxamine_oxidase_dimer_C"/>
</dbReference>
<dbReference type="RefSeq" id="XP_014259675.1">
    <property type="nucleotide sequence ID" value="XM_014404189.2"/>
</dbReference>
<dbReference type="OrthoDB" id="303614at2759"/>
<comment type="pathway">
    <text evidence="4">Cofactor metabolism; pyridoxal 5'-phosphate salvage; pyridoxal 5'-phosphate from pyridoxine 5'-phosphate: step 1/1.</text>
</comment>
<dbReference type="GO" id="GO:0008615">
    <property type="term" value="P:pyridoxine biosynthetic process"/>
    <property type="evidence" value="ECO:0007669"/>
    <property type="project" value="UniProtKB-KW"/>
</dbReference>
<dbReference type="InterPro" id="IPR012349">
    <property type="entry name" value="Split_barrel_FMN-bd"/>
</dbReference>
<feature type="domain" description="Pyridoxine 5'-phosphate oxidase dimerisation C-terminal" evidence="13">
    <location>
        <begin position="178"/>
        <end position="219"/>
    </location>
</feature>
<dbReference type="EC" id="1.4.3.5" evidence="7"/>
<dbReference type="NCBIfam" id="NF004231">
    <property type="entry name" value="PRK05679.1"/>
    <property type="match status" value="1"/>
</dbReference>
<dbReference type="InterPro" id="IPR019740">
    <property type="entry name" value="Pyridox_Oxase_CS"/>
</dbReference>
<evidence type="ECO:0000256" key="11">
    <source>
        <dbReference type="ARBA" id="ARBA00023096"/>
    </source>
</evidence>
<proteinExistence type="inferred from homology"/>
<evidence type="ECO:0000256" key="8">
    <source>
        <dbReference type="ARBA" id="ARBA00022630"/>
    </source>
</evidence>
<dbReference type="GO" id="GO:0004733">
    <property type="term" value="F:pyridoxamine phosphate oxidase activity"/>
    <property type="evidence" value="ECO:0007669"/>
    <property type="project" value="UniProtKB-EC"/>
</dbReference>
<keyword evidence="11" id="KW-0664">Pyridoxine biosynthesis</keyword>